<reference evidence="1 2" key="1">
    <citation type="submission" date="2017-06" db="EMBL/GenBank/DDBJ databases">
        <authorList>
            <person name="Kim H.J."/>
            <person name="Triplett B.A."/>
        </authorList>
    </citation>
    <scope>NUCLEOTIDE SEQUENCE [LARGE SCALE GENOMIC DNA]</scope>
    <source>
        <strain evidence="1 2">CGMCC 4.1858</strain>
    </source>
</reference>
<gene>
    <name evidence="1" type="ORF">SAMN05216252_105136</name>
</gene>
<proteinExistence type="predicted"/>
<protein>
    <submittedName>
        <fullName evidence="1">Uncharacterized protein</fullName>
    </submittedName>
</protein>
<dbReference type="EMBL" id="FZOF01000005">
    <property type="protein sequence ID" value="SNS35329.1"/>
    <property type="molecule type" value="Genomic_DNA"/>
</dbReference>
<organism evidence="1 2">
    <name type="scientific">Actinacidiphila glaucinigra</name>
    <dbReference type="NCBI Taxonomy" id="235986"/>
    <lineage>
        <taxon>Bacteria</taxon>
        <taxon>Bacillati</taxon>
        <taxon>Actinomycetota</taxon>
        <taxon>Actinomycetes</taxon>
        <taxon>Kitasatosporales</taxon>
        <taxon>Streptomycetaceae</taxon>
        <taxon>Actinacidiphila</taxon>
    </lineage>
</organism>
<evidence type="ECO:0000313" key="1">
    <source>
        <dbReference type="EMBL" id="SNS35329.1"/>
    </source>
</evidence>
<name>A0A239DT00_9ACTN</name>
<sequence>MDSECAYLADSYSESFLSDTDTVLAGFERDVSVLAAPSGEQVLHIVERVVLALNEVHHRHKSSGYDTDEREQLCVFIDDVLTQHGIDVSRLASLHGVSRYEITDRWRRW</sequence>
<evidence type="ECO:0000313" key="2">
    <source>
        <dbReference type="Proteomes" id="UP000198280"/>
    </source>
</evidence>
<dbReference type="AlphaFoldDB" id="A0A239DT00"/>
<keyword evidence="2" id="KW-1185">Reference proteome</keyword>
<accession>A0A239DT00</accession>
<dbReference type="Proteomes" id="UP000198280">
    <property type="component" value="Unassembled WGS sequence"/>
</dbReference>